<reference evidence="1" key="1">
    <citation type="submission" date="2022-04" db="EMBL/GenBank/DDBJ databases">
        <title>Genome of the entomopathogenic fungus Entomophthora muscae.</title>
        <authorList>
            <person name="Elya C."/>
            <person name="Lovett B.R."/>
            <person name="Lee E."/>
            <person name="Macias A.M."/>
            <person name="Hajek A.E."/>
            <person name="De Bivort B.L."/>
            <person name="Kasson M.T."/>
            <person name="De Fine Licht H.H."/>
            <person name="Stajich J.E."/>
        </authorList>
    </citation>
    <scope>NUCLEOTIDE SEQUENCE</scope>
    <source>
        <strain evidence="1">Berkeley</strain>
    </source>
</reference>
<comment type="caution">
    <text evidence="1">The sequence shown here is derived from an EMBL/GenBank/DDBJ whole genome shotgun (WGS) entry which is preliminary data.</text>
</comment>
<keyword evidence="1" id="KW-0456">Lyase</keyword>
<dbReference type="EC" id="4.1.3.27" evidence="1"/>
<dbReference type="Proteomes" id="UP001165960">
    <property type="component" value="Unassembled WGS sequence"/>
</dbReference>
<sequence length="502" mass="55673">MLTSPTIDELRTLIAQSPEGNIVPIYREIFADLLTPTSVYLKLTGAKDSTKPCHAFLFESVSGNEKIGRYSFIGCDPYKVIKTGPEEEINGDPLIPIEKYLSDIKFIQVAGLPDFTGGAVGYIAFDCVRHFEPRTAREMKDPLGIPESIHMLIDTVVIVDHLYQKIKVVSHLRGQLGTEAVLQEEYRKAHQKISQVIAILLSPGEVKLPPQPPITQLGQKFTSNIGQEGYEGHVRAVQDNIKRGEVIQAVPSQRLSRPTCLHPFNVYRYLRTVNPAPYLFYLDLDEFQAVGASPEMLVKVGLDRKVYTHPIAGTRRRGATSEEDMALELDLKADIKETAEHVMLVDLGRNDLNRVCDPVSVKVDSLMHIERYSHVMHLVSNVSGTLREGKTRFDAFRSVFPAGTVSGAPKVRALELIAELEGERRGIYAGSVGSFDYSGGLNTCIAIRTMTFKDGIAYLQAGGGIVADSVPLDEYHETLAKLRSNVTTLDRAEEYYARLQGL</sequence>
<organism evidence="1 2">
    <name type="scientific">Entomophthora muscae</name>
    <dbReference type="NCBI Taxonomy" id="34485"/>
    <lineage>
        <taxon>Eukaryota</taxon>
        <taxon>Fungi</taxon>
        <taxon>Fungi incertae sedis</taxon>
        <taxon>Zoopagomycota</taxon>
        <taxon>Entomophthoromycotina</taxon>
        <taxon>Entomophthoromycetes</taxon>
        <taxon>Entomophthorales</taxon>
        <taxon>Entomophthoraceae</taxon>
        <taxon>Entomophthora</taxon>
    </lineage>
</organism>
<dbReference type="EMBL" id="QTSX02004311">
    <property type="protein sequence ID" value="KAJ9066033.1"/>
    <property type="molecule type" value="Genomic_DNA"/>
</dbReference>
<accession>A0ACC2SUN6</accession>
<name>A0ACC2SUN6_9FUNG</name>
<keyword evidence="2" id="KW-1185">Reference proteome</keyword>
<gene>
    <name evidence="1" type="primary">TRP2_1</name>
    <name evidence="1" type="ORF">DSO57_1013691</name>
</gene>
<evidence type="ECO:0000313" key="2">
    <source>
        <dbReference type="Proteomes" id="UP001165960"/>
    </source>
</evidence>
<protein>
    <submittedName>
        <fullName evidence="1">Anthranilate synthase component 1</fullName>
        <ecNumber evidence="1">4.1.3.27</ecNumber>
    </submittedName>
</protein>
<proteinExistence type="predicted"/>
<evidence type="ECO:0000313" key="1">
    <source>
        <dbReference type="EMBL" id="KAJ9066033.1"/>
    </source>
</evidence>